<dbReference type="Proteomes" id="UP000831327">
    <property type="component" value="Chromosome"/>
</dbReference>
<keyword evidence="6" id="KW-1185">Reference proteome</keyword>
<evidence type="ECO:0000259" key="4">
    <source>
        <dbReference type="PROSITE" id="PS50042"/>
    </source>
</evidence>
<evidence type="ECO:0000256" key="2">
    <source>
        <dbReference type="ARBA" id="ARBA00023125"/>
    </source>
</evidence>
<dbReference type="InterPro" id="IPR050397">
    <property type="entry name" value="Env_Response_Regulators"/>
</dbReference>
<dbReference type="PROSITE" id="PS50042">
    <property type="entry name" value="CNMP_BINDING_3"/>
    <property type="match status" value="1"/>
</dbReference>
<dbReference type="SMART" id="SM00100">
    <property type="entry name" value="cNMP"/>
    <property type="match status" value="1"/>
</dbReference>
<keyword evidence="2" id="KW-0238">DNA-binding</keyword>
<dbReference type="InterPro" id="IPR018490">
    <property type="entry name" value="cNMP-bd_dom_sf"/>
</dbReference>
<name>A0ABM7XYD0_9PROT</name>
<sequence>MDELRRSAKVATWRTFGVGELILDSDDASGDVWFVLEGVVRILVRAPSGRELILTDIAAGGMFGEIAAIDGAPRTASATALVRSQLCALPGSAFLDAACSTPAACRDLLRQMTEILRRQSKRLLEREALPVRLRVHAELLRLSRPRLGRDGQTVGEERVVSPPPRQHVFAARIGTRREAVSREFADLLRLGVIARERGAIVIRQPKALRDAVEAEIEAQIGL</sequence>
<dbReference type="SUPFAM" id="SSF51206">
    <property type="entry name" value="cAMP-binding domain-like"/>
    <property type="match status" value="1"/>
</dbReference>
<keyword evidence="1" id="KW-0805">Transcription regulation</keyword>
<dbReference type="PANTHER" id="PTHR24567:SF74">
    <property type="entry name" value="HTH-TYPE TRANSCRIPTIONAL REGULATOR ARCR"/>
    <property type="match status" value="1"/>
</dbReference>
<proteinExistence type="predicted"/>
<dbReference type="InterPro" id="IPR036388">
    <property type="entry name" value="WH-like_DNA-bd_sf"/>
</dbReference>
<dbReference type="InterPro" id="IPR012318">
    <property type="entry name" value="HTH_CRP"/>
</dbReference>
<gene>
    <name evidence="5" type="ORF">Rmf_04090</name>
</gene>
<dbReference type="RefSeq" id="WP_244457809.1">
    <property type="nucleotide sequence ID" value="NZ_AP025637.1"/>
</dbReference>
<dbReference type="PANTHER" id="PTHR24567">
    <property type="entry name" value="CRP FAMILY TRANSCRIPTIONAL REGULATORY PROTEIN"/>
    <property type="match status" value="1"/>
</dbReference>
<organism evidence="5 6">
    <name type="scientific">Roseomonas fluvialis</name>
    <dbReference type="NCBI Taxonomy" id="1750527"/>
    <lineage>
        <taxon>Bacteria</taxon>
        <taxon>Pseudomonadati</taxon>
        <taxon>Pseudomonadota</taxon>
        <taxon>Alphaproteobacteria</taxon>
        <taxon>Acetobacterales</taxon>
        <taxon>Roseomonadaceae</taxon>
        <taxon>Roseomonas</taxon>
    </lineage>
</organism>
<dbReference type="InterPro" id="IPR000595">
    <property type="entry name" value="cNMP-bd_dom"/>
</dbReference>
<evidence type="ECO:0000256" key="3">
    <source>
        <dbReference type="ARBA" id="ARBA00023163"/>
    </source>
</evidence>
<dbReference type="InterPro" id="IPR036390">
    <property type="entry name" value="WH_DNA-bd_sf"/>
</dbReference>
<dbReference type="Pfam" id="PF13545">
    <property type="entry name" value="HTH_Crp_2"/>
    <property type="match status" value="1"/>
</dbReference>
<keyword evidence="3" id="KW-0804">Transcription</keyword>
<evidence type="ECO:0000313" key="6">
    <source>
        <dbReference type="Proteomes" id="UP000831327"/>
    </source>
</evidence>
<dbReference type="InterPro" id="IPR014710">
    <property type="entry name" value="RmlC-like_jellyroll"/>
</dbReference>
<evidence type="ECO:0000256" key="1">
    <source>
        <dbReference type="ARBA" id="ARBA00023015"/>
    </source>
</evidence>
<dbReference type="Gene3D" id="2.60.120.10">
    <property type="entry name" value="Jelly Rolls"/>
    <property type="match status" value="1"/>
</dbReference>
<feature type="domain" description="Cyclic nucleotide-binding" evidence="4">
    <location>
        <begin position="1"/>
        <end position="94"/>
    </location>
</feature>
<evidence type="ECO:0000313" key="5">
    <source>
        <dbReference type="EMBL" id="BDG70480.1"/>
    </source>
</evidence>
<dbReference type="Pfam" id="PF00027">
    <property type="entry name" value="cNMP_binding"/>
    <property type="match status" value="1"/>
</dbReference>
<protein>
    <submittedName>
        <fullName evidence="5">Cyclic nucleotide-binding protein</fullName>
    </submittedName>
</protein>
<dbReference type="Gene3D" id="1.10.10.10">
    <property type="entry name" value="Winged helix-like DNA-binding domain superfamily/Winged helix DNA-binding domain"/>
    <property type="match status" value="1"/>
</dbReference>
<dbReference type="CDD" id="cd00038">
    <property type="entry name" value="CAP_ED"/>
    <property type="match status" value="1"/>
</dbReference>
<accession>A0ABM7XYD0</accession>
<dbReference type="EMBL" id="AP025637">
    <property type="protein sequence ID" value="BDG70480.1"/>
    <property type="molecule type" value="Genomic_DNA"/>
</dbReference>
<dbReference type="SUPFAM" id="SSF46785">
    <property type="entry name" value="Winged helix' DNA-binding domain"/>
    <property type="match status" value="1"/>
</dbReference>
<reference evidence="5 6" key="1">
    <citation type="journal article" date="2016" name="Microbes Environ.">
        <title>Phylogenetically diverse aerobic anoxygenic phototrophic bacteria isolated from epilithic biofilms in Tama river, Japan.</title>
        <authorList>
            <person name="Hirose S."/>
            <person name="Matsuura K."/>
            <person name="Haruta S."/>
        </authorList>
    </citation>
    <scope>NUCLEOTIDE SEQUENCE [LARGE SCALE GENOMIC DNA]</scope>
    <source>
        <strain evidence="5 6">S08</strain>
    </source>
</reference>